<comment type="pathway">
    <text evidence="5">Terpene metabolism; lanosterol biosynthesis; lanosterol from farnesyl diphosphate: step 1/3.</text>
</comment>
<dbReference type="FunFam" id="1.10.600.10:FF:000023">
    <property type="entry name" value="Squalene synthase"/>
    <property type="match status" value="1"/>
</dbReference>
<dbReference type="SUPFAM" id="SSF48576">
    <property type="entry name" value="Terpenoid synthases"/>
    <property type="match status" value="1"/>
</dbReference>
<dbReference type="GO" id="GO:0005789">
    <property type="term" value="C:endoplasmic reticulum membrane"/>
    <property type="evidence" value="ECO:0007669"/>
    <property type="project" value="TreeGrafter"/>
</dbReference>
<dbReference type="Proteomes" id="UP001222325">
    <property type="component" value="Unassembled WGS sequence"/>
</dbReference>
<proteinExistence type="inferred from homology"/>
<feature type="transmembrane region" description="Helical" evidence="5">
    <location>
        <begin position="459"/>
        <end position="482"/>
    </location>
</feature>
<evidence type="ECO:0000313" key="8">
    <source>
        <dbReference type="Proteomes" id="UP001222325"/>
    </source>
</evidence>
<dbReference type="GO" id="GO:0006696">
    <property type="term" value="P:ergosterol biosynthetic process"/>
    <property type="evidence" value="ECO:0007669"/>
    <property type="project" value="TreeGrafter"/>
</dbReference>
<comment type="cofactor">
    <cofactor evidence="1 5">
        <name>Mg(2+)</name>
        <dbReference type="ChEBI" id="CHEBI:18420"/>
    </cofactor>
</comment>
<evidence type="ECO:0000256" key="5">
    <source>
        <dbReference type="RuleBase" id="RU368088"/>
    </source>
</evidence>
<protein>
    <recommendedName>
        <fullName evidence="3 5">Squalene synthase</fullName>
        <shortName evidence="5">SQS</shortName>
        <shortName evidence="5">SS</shortName>
        <ecNumber evidence="3 5">2.5.1.21</ecNumber>
    </recommendedName>
</protein>
<evidence type="ECO:0000256" key="2">
    <source>
        <dbReference type="ARBA" id="ARBA00006251"/>
    </source>
</evidence>
<dbReference type="GO" id="GO:0055056">
    <property type="term" value="F:D-glucose transmembrane transporter activity"/>
    <property type="evidence" value="ECO:0007669"/>
    <property type="project" value="UniProtKB-UniRule"/>
</dbReference>
<accession>A0AAD6UK23</accession>
<keyword evidence="5" id="KW-0812">Transmembrane</keyword>
<keyword evidence="5" id="KW-1133">Transmembrane helix</keyword>
<dbReference type="PANTHER" id="PTHR11626:SF2">
    <property type="entry name" value="SQUALENE SYNTHASE"/>
    <property type="match status" value="1"/>
</dbReference>
<dbReference type="Gene3D" id="1.10.600.10">
    <property type="entry name" value="Farnesyl Diphosphate Synthase"/>
    <property type="match status" value="1"/>
</dbReference>
<comment type="function">
    <text evidence="5">Catalyzes the condensation of 2 farnesyl pyrophosphate (FPP) moieties to form squalene.</text>
</comment>
<feature type="transmembrane region" description="Helical" evidence="5">
    <location>
        <begin position="319"/>
        <end position="344"/>
    </location>
</feature>
<keyword evidence="4 5" id="KW-0808">Transferase</keyword>
<feature type="chain" id="PRO_5041990772" description="Squalene synthase" evidence="6">
    <location>
        <begin position="18"/>
        <end position="483"/>
    </location>
</feature>
<keyword evidence="6" id="KW-0732">Signal</keyword>
<dbReference type="SFLD" id="SFLDS00005">
    <property type="entry name" value="Isoprenoid_Synthase_Type_I"/>
    <property type="match status" value="1"/>
</dbReference>
<dbReference type="Pfam" id="PF00494">
    <property type="entry name" value="SQS_PSY"/>
    <property type="match status" value="1"/>
</dbReference>
<dbReference type="PANTHER" id="PTHR11626">
    <property type="entry name" value="FARNESYL-DIPHOSPHATE FARNESYLTRANSFERASE"/>
    <property type="match status" value="1"/>
</dbReference>
<evidence type="ECO:0000256" key="1">
    <source>
        <dbReference type="ARBA" id="ARBA00001946"/>
    </source>
</evidence>
<reference evidence="7" key="1">
    <citation type="submission" date="2023-03" db="EMBL/GenBank/DDBJ databases">
        <title>Massive genome expansion in bonnet fungi (Mycena s.s.) driven by repeated elements and novel gene families across ecological guilds.</title>
        <authorList>
            <consortium name="Lawrence Berkeley National Laboratory"/>
            <person name="Harder C.B."/>
            <person name="Miyauchi S."/>
            <person name="Viragh M."/>
            <person name="Kuo A."/>
            <person name="Thoen E."/>
            <person name="Andreopoulos B."/>
            <person name="Lu D."/>
            <person name="Skrede I."/>
            <person name="Drula E."/>
            <person name="Henrissat B."/>
            <person name="Morin E."/>
            <person name="Kohler A."/>
            <person name="Barry K."/>
            <person name="LaButti K."/>
            <person name="Morin E."/>
            <person name="Salamov A."/>
            <person name="Lipzen A."/>
            <person name="Mereny Z."/>
            <person name="Hegedus B."/>
            <person name="Baldrian P."/>
            <person name="Stursova M."/>
            <person name="Weitz H."/>
            <person name="Taylor A."/>
            <person name="Grigoriev I.V."/>
            <person name="Nagy L.G."/>
            <person name="Martin F."/>
            <person name="Kauserud H."/>
        </authorList>
    </citation>
    <scope>NUCLEOTIDE SEQUENCE</scope>
    <source>
        <strain evidence="7">CBHHK173m</strain>
    </source>
</reference>
<comment type="caution">
    <text evidence="7">The sequence shown here is derived from an EMBL/GenBank/DDBJ whole genome shotgun (WGS) entry which is preliminary data.</text>
</comment>
<dbReference type="SFLD" id="SFLDG01018">
    <property type="entry name" value="Squalene/Phytoene_Synthase_Lik"/>
    <property type="match status" value="1"/>
</dbReference>
<keyword evidence="8" id="KW-1185">Reference proteome</keyword>
<dbReference type="EMBL" id="JARJCN010000001">
    <property type="protein sequence ID" value="KAJ7103958.1"/>
    <property type="molecule type" value="Genomic_DNA"/>
</dbReference>
<dbReference type="InterPro" id="IPR002060">
    <property type="entry name" value="Squ/phyt_synthse"/>
</dbReference>
<dbReference type="EC" id="2.5.1.21" evidence="3 5"/>
<dbReference type="PROSITE" id="PS01044">
    <property type="entry name" value="SQUALEN_PHYTOEN_SYN_1"/>
    <property type="match status" value="1"/>
</dbReference>
<comment type="similarity">
    <text evidence="2 5">Belongs to the phytoene/squalene synthase family.</text>
</comment>
<dbReference type="InterPro" id="IPR006449">
    <property type="entry name" value="Squal_synth-like"/>
</dbReference>
<evidence type="ECO:0000313" key="7">
    <source>
        <dbReference type="EMBL" id="KAJ7103958.1"/>
    </source>
</evidence>
<dbReference type="InterPro" id="IPR033904">
    <property type="entry name" value="Trans_IPPS_HH"/>
</dbReference>
<evidence type="ECO:0000256" key="3">
    <source>
        <dbReference type="ARBA" id="ARBA00012373"/>
    </source>
</evidence>
<organism evidence="7 8">
    <name type="scientific">Mycena belliarum</name>
    <dbReference type="NCBI Taxonomy" id="1033014"/>
    <lineage>
        <taxon>Eukaryota</taxon>
        <taxon>Fungi</taxon>
        <taxon>Dikarya</taxon>
        <taxon>Basidiomycota</taxon>
        <taxon>Agaricomycotina</taxon>
        <taxon>Agaricomycetes</taxon>
        <taxon>Agaricomycetidae</taxon>
        <taxon>Agaricales</taxon>
        <taxon>Marasmiineae</taxon>
        <taxon>Mycenaceae</taxon>
        <taxon>Mycena</taxon>
    </lineage>
</organism>
<evidence type="ECO:0000256" key="4">
    <source>
        <dbReference type="ARBA" id="ARBA00022679"/>
    </source>
</evidence>
<dbReference type="InterPro" id="IPR044844">
    <property type="entry name" value="Trans_IPPS_euk-type"/>
</dbReference>
<dbReference type="GO" id="GO:0045338">
    <property type="term" value="P:farnesyl diphosphate metabolic process"/>
    <property type="evidence" value="ECO:0007669"/>
    <property type="project" value="InterPro"/>
</dbReference>
<dbReference type="InterPro" id="IPR008949">
    <property type="entry name" value="Isoprenoid_synthase_dom_sf"/>
</dbReference>
<dbReference type="GO" id="GO:0051996">
    <property type="term" value="F:squalene synthase [NAD(P)H] activity"/>
    <property type="evidence" value="ECO:0007669"/>
    <property type="project" value="UniProtKB-UniRule"/>
</dbReference>
<dbReference type="CDD" id="cd00683">
    <property type="entry name" value="Trans_IPPS_HH"/>
    <property type="match status" value="1"/>
</dbReference>
<keyword evidence="5" id="KW-0472">Membrane</keyword>
<comment type="catalytic activity">
    <reaction evidence="5">
        <text>2 (2E,6E)-farnesyl diphosphate + NADH + H(+) = squalene + 2 diphosphate + NAD(+)</text>
        <dbReference type="Rhea" id="RHEA:32299"/>
        <dbReference type="ChEBI" id="CHEBI:15378"/>
        <dbReference type="ChEBI" id="CHEBI:15440"/>
        <dbReference type="ChEBI" id="CHEBI:33019"/>
        <dbReference type="ChEBI" id="CHEBI:57540"/>
        <dbReference type="ChEBI" id="CHEBI:57945"/>
        <dbReference type="ChEBI" id="CHEBI:175763"/>
        <dbReference type="EC" id="2.5.1.21"/>
    </reaction>
</comment>
<feature type="signal peptide" evidence="6">
    <location>
        <begin position="1"/>
        <end position="17"/>
    </location>
</feature>
<dbReference type="NCBIfam" id="TIGR01559">
    <property type="entry name" value="squal_synth"/>
    <property type="match status" value="1"/>
</dbReference>
<dbReference type="InterPro" id="IPR019845">
    <property type="entry name" value="Squalene/phytoene_synthase_CS"/>
</dbReference>
<sequence length="483" mass="53366">MGLSTWLLMLVAHPLDFRTLVQYRIYHNTAHDITSPEEHVSSGWDRPSMRRCWELQDMTSRSFSAVVKELDGDLSRVVCLFYLVLRALDTVEDDMTLPADVKQPLLRNFHTHTLTPGFAFTGSGPNESDRQLLVEYPVVVEELLRLTERNRAVIVNICEKMGAGMADFALRADAALASNSAFGLETAEEYDLYCHYVAGLVGEGLSLLFAASGKEPPGLAAQLELSNSMGLFLQKTNIPRDVAEDVAERRYMWPRELWGPQGARYGGGFPSMEDLCAAPVSALSTEPRALFVLSAMVLDALRHAPDTLDYLRLLKDASIFRFCAIPAVMAIATLELCFMNPAVLQRNVKIRRAQAARLIMRSTNARTVGLLFRDYARKIHARALPSDPNFMRISVACGKIEQWCEHNYPSFVRLPRGARAPAIDVTDARGRTFFAYEAHGGRAPAQGPTNIWGVGASELLTYMVVGVVLVGLVMQLTGAAAAL</sequence>
<comment type="catalytic activity">
    <reaction evidence="5">
        <text>2 (2E,6E)-farnesyl diphosphate + NADPH + H(+) = squalene + 2 diphosphate + NADP(+)</text>
        <dbReference type="Rhea" id="RHEA:32295"/>
        <dbReference type="ChEBI" id="CHEBI:15378"/>
        <dbReference type="ChEBI" id="CHEBI:15440"/>
        <dbReference type="ChEBI" id="CHEBI:33019"/>
        <dbReference type="ChEBI" id="CHEBI:57783"/>
        <dbReference type="ChEBI" id="CHEBI:58349"/>
        <dbReference type="ChEBI" id="CHEBI:175763"/>
        <dbReference type="EC" id="2.5.1.21"/>
    </reaction>
</comment>
<gene>
    <name evidence="7" type="ORF">B0H15DRAFT_133</name>
</gene>
<name>A0AAD6UK23_9AGAR</name>
<dbReference type="AlphaFoldDB" id="A0AAD6UK23"/>
<evidence type="ECO:0000256" key="6">
    <source>
        <dbReference type="SAM" id="SignalP"/>
    </source>
</evidence>